<comment type="caution">
    <text evidence="3">The sequence shown here is derived from an EMBL/GenBank/DDBJ whole genome shotgun (WGS) entry which is preliminary data.</text>
</comment>
<feature type="chain" id="PRO_5021024269" evidence="2">
    <location>
        <begin position="27"/>
        <end position="386"/>
    </location>
</feature>
<evidence type="ECO:0000313" key="3">
    <source>
        <dbReference type="EMBL" id="TDO20620.1"/>
    </source>
</evidence>
<evidence type="ECO:0000256" key="1">
    <source>
        <dbReference type="PROSITE-ProRule" id="PRU00339"/>
    </source>
</evidence>
<dbReference type="Proteomes" id="UP000295499">
    <property type="component" value="Unassembled WGS sequence"/>
</dbReference>
<accession>A0A4R6IEB1</accession>
<dbReference type="Gene3D" id="1.25.40.10">
    <property type="entry name" value="Tetratricopeptide repeat domain"/>
    <property type="match status" value="2"/>
</dbReference>
<name>A0A4R6IEB1_9SPHI</name>
<dbReference type="InterPro" id="IPR019734">
    <property type="entry name" value="TPR_rpt"/>
</dbReference>
<organism evidence="3 4">
    <name type="scientific">Pedobacter duraquae</name>
    <dbReference type="NCBI Taxonomy" id="425511"/>
    <lineage>
        <taxon>Bacteria</taxon>
        <taxon>Pseudomonadati</taxon>
        <taxon>Bacteroidota</taxon>
        <taxon>Sphingobacteriia</taxon>
        <taxon>Sphingobacteriales</taxon>
        <taxon>Sphingobacteriaceae</taxon>
        <taxon>Pedobacter</taxon>
    </lineage>
</organism>
<keyword evidence="2" id="KW-0732">Signal</keyword>
<feature type="repeat" description="TPR" evidence="1">
    <location>
        <begin position="204"/>
        <end position="237"/>
    </location>
</feature>
<evidence type="ECO:0000313" key="4">
    <source>
        <dbReference type="Proteomes" id="UP000295499"/>
    </source>
</evidence>
<dbReference type="AlphaFoldDB" id="A0A4R6IEB1"/>
<gene>
    <name evidence="3" type="ORF">CLV32_3253</name>
</gene>
<dbReference type="PROSITE" id="PS50005">
    <property type="entry name" value="TPR"/>
    <property type="match status" value="1"/>
</dbReference>
<evidence type="ECO:0000256" key="2">
    <source>
        <dbReference type="SAM" id="SignalP"/>
    </source>
</evidence>
<dbReference type="SMART" id="SM00028">
    <property type="entry name" value="TPR"/>
    <property type="match status" value="3"/>
</dbReference>
<sequence>MGDTRRMTIKTTFSVLLVLFSLSVAAQKTQVQIARNALGKLQSAIVAGQDSKKQIIIIGEGIKATELAKKDRRTKNWPETWAISAYLTSYLALIDENDQSSEQSFSAATESIDSAKTYDKYQDNSNLINAALLNVTIKKQDKGNAAYNAGDYVTAYAYLKEVSDFFPKDSTLAINTALAAQNIRSYDNALVYFKRAKDNGVKNPVLFQSLANLYAGKFDTENAIKTLQEGLKLNPYNTFITYDYINILLDNEHYAEASQVIENSLKVENRNKLLFYLYGYLQQVNGNNATAELAYKRALGLDQNYYDALYQLGLAYINTANEQLKSNQKDHVENFTASMNRAEFTLLQAHEINPNDKSAIQLLIDIYTRKNRLDKVQELKRKLQEF</sequence>
<dbReference type="Pfam" id="PF13181">
    <property type="entry name" value="TPR_8"/>
    <property type="match status" value="1"/>
</dbReference>
<keyword evidence="1" id="KW-0802">TPR repeat</keyword>
<keyword evidence="4" id="KW-1185">Reference proteome</keyword>
<dbReference type="InterPro" id="IPR011990">
    <property type="entry name" value="TPR-like_helical_dom_sf"/>
</dbReference>
<proteinExistence type="predicted"/>
<dbReference type="SUPFAM" id="SSF48452">
    <property type="entry name" value="TPR-like"/>
    <property type="match status" value="1"/>
</dbReference>
<reference evidence="3 4" key="1">
    <citation type="submission" date="2019-03" db="EMBL/GenBank/DDBJ databases">
        <title>Genomic Encyclopedia of Archaeal and Bacterial Type Strains, Phase II (KMG-II): from individual species to whole genera.</title>
        <authorList>
            <person name="Goeker M."/>
        </authorList>
    </citation>
    <scope>NUCLEOTIDE SEQUENCE [LARGE SCALE GENOMIC DNA]</scope>
    <source>
        <strain evidence="3 4">DSM 19034</strain>
    </source>
</reference>
<dbReference type="EMBL" id="SNWM01000004">
    <property type="protein sequence ID" value="TDO20620.1"/>
    <property type="molecule type" value="Genomic_DNA"/>
</dbReference>
<protein>
    <submittedName>
        <fullName evidence="3">Uncharacterized protein</fullName>
    </submittedName>
</protein>
<feature type="signal peptide" evidence="2">
    <location>
        <begin position="1"/>
        <end position="26"/>
    </location>
</feature>